<accession>A0A6J6H1S2</accession>
<dbReference type="InterPro" id="IPR029063">
    <property type="entry name" value="SAM-dependent_MTases_sf"/>
</dbReference>
<keyword evidence="1" id="KW-0808">Transferase</keyword>
<feature type="compositionally biased region" description="Polar residues" evidence="2">
    <location>
        <begin position="36"/>
        <end position="47"/>
    </location>
</feature>
<name>A0A6J6H1S2_9ZZZZ</name>
<evidence type="ECO:0000313" key="4">
    <source>
        <dbReference type="EMBL" id="CAB4606630.1"/>
    </source>
</evidence>
<dbReference type="EMBL" id="CAEZUO010000041">
    <property type="protein sequence ID" value="CAB4606630.1"/>
    <property type="molecule type" value="Genomic_DNA"/>
</dbReference>
<dbReference type="InterPro" id="IPR041698">
    <property type="entry name" value="Methyltransf_25"/>
</dbReference>
<evidence type="ECO:0000259" key="3">
    <source>
        <dbReference type="Pfam" id="PF13649"/>
    </source>
</evidence>
<feature type="domain" description="Methyltransferase" evidence="3">
    <location>
        <begin position="83"/>
        <end position="176"/>
    </location>
</feature>
<evidence type="ECO:0000256" key="1">
    <source>
        <dbReference type="ARBA" id="ARBA00022679"/>
    </source>
</evidence>
<dbReference type="PANTHER" id="PTHR43861:SF3">
    <property type="entry name" value="PUTATIVE (AFU_ORTHOLOGUE AFUA_2G14390)-RELATED"/>
    <property type="match status" value="1"/>
</dbReference>
<feature type="region of interest" description="Disordered" evidence="2">
    <location>
        <begin position="25"/>
        <end position="52"/>
    </location>
</feature>
<proteinExistence type="predicted"/>
<organism evidence="4">
    <name type="scientific">freshwater metagenome</name>
    <dbReference type="NCBI Taxonomy" id="449393"/>
    <lineage>
        <taxon>unclassified sequences</taxon>
        <taxon>metagenomes</taxon>
        <taxon>ecological metagenomes</taxon>
    </lineage>
</organism>
<dbReference type="GO" id="GO:0016740">
    <property type="term" value="F:transferase activity"/>
    <property type="evidence" value="ECO:0007669"/>
    <property type="project" value="UniProtKB-KW"/>
</dbReference>
<dbReference type="Pfam" id="PF13649">
    <property type="entry name" value="Methyltransf_25"/>
    <property type="match status" value="1"/>
</dbReference>
<protein>
    <submittedName>
        <fullName evidence="4">Unannotated protein</fullName>
    </submittedName>
</protein>
<dbReference type="CDD" id="cd02440">
    <property type="entry name" value="AdoMet_MTases"/>
    <property type="match status" value="1"/>
</dbReference>
<reference evidence="4" key="1">
    <citation type="submission" date="2020-05" db="EMBL/GenBank/DDBJ databases">
        <authorList>
            <person name="Chiriac C."/>
            <person name="Salcher M."/>
            <person name="Ghai R."/>
            <person name="Kavagutti S V."/>
        </authorList>
    </citation>
    <scope>NUCLEOTIDE SEQUENCE</scope>
</reference>
<sequence>MRAEASDGLRHSRCKRFRAVHRPHHCPRETAPVTDYGSSRPSANPSSAFPGRAELPLDTVTWGPDLPGDDSLKLLTAPKGKKILQLGVGLGHNAVSLALAGAHVIAVDHDIARIDAARQLAEVNEVKVELHHGDLADLAFVRADQIDLALSVYALARAEDLDRVLRQVNRVLRTGGSFSVSLPHPAWLMLDHNPMNSPRLARRYGEDTPRDVDGGEVYSRSVAELFGSFMRANFRVDALLEPEARSSRAIVPSTIIMRGRKDGV</sequence>
<evidence type="ECO:0000256" key="2">
    <source>
        <dbReference type="SAM" id="MobiDB-lite"/>
    </source>
</evidence>
<dbReference type="AlphaFoldDB" id="A0A6J6H1S2"/>
<dbReference type="SUPFAM" id="SSF53335">
    <property type="entry name" value="S-adenosyl-L-methionine-dependent methyltransferases"/>
    <property type="match status" value="1"/>
</dbReference>
<dbReference type="PANTHER" id="PTHR43861">
    <property type="entry name" value="TRANS-ACONITATE 2-METHYLTRANSFERASE-RELATED"/>
    <property type="match status" value="1"/>
</dbReference>
<dbReference type="Gene3D" id="3.40.50.150">
    <property type="entry name" value="Vaccinia Virus protein VP39"/>
    <property type="match status" value="1"/>
</dbReference>
<gene>
    <name evidence="4" type="ORF">UFOPK1827_01003</name>
</gene>